<reference evidence="1 2" key="1">
    <citation type="journal article" date="2019" name="Int. J. Syst. Evol. Microbiol.">
        <title>The Global Catalogue of Microorganisms (GCM) 10K type strain sequencing project: providing services to taxonomists for standard genome sequencing and annotation.</title>
        <authorList>
            <consortium name="The Broad Institute Genomics Platform"/>
            <consortium name="The Broad Institute Genome Sequencing Center for Infectious Disease"/>
            <person name="Wu L."/>
            <person name="Ma J."/>
        </authorList>
    </citation>
    <scope>NUCLEOTIDE SEQUENCE [LARGE SCALE GENOMIC DNA]</scope>
    <source>
        <strain evidence="1 2">JCM 13023</strain>
    </source>
</reference>
<keyword evidence="2" id="KW-1185">Reference proteome</keyword>
<proteinExistence type="predicted"/>
<name>A0ABN1VVS2_9PSEU</name>
<dbReference type="Proteomes" id="UP001500653">
    <property type="component" value="Unassembled WGS sequence"/>
</dbReference>
<organism evidence="1 2">
    <name type="scientific">Prauserella halophila</name>
    <dbReference type="NCBI Taxonomy" id="185641"/>
    <lineage>
        <taxon>Bacteria</taxon>
        <taxon>Bacillati</taxon>
        <taxon>Actinomycetota</taxon>
        <taxon>Actinomycetes</taxon>
        <taxon>Pseudonocardiales</taxon>
        <taxon>Pseudonocardiaceae</taxon>
        <taxon>Prauserella</taxon>
    </lineage>
</organism>
<gene>
    <name evidence="1" type="ORF">GCM10009676_03540</name>
</gene>
<protein>
    <submittedName>
        <fullName evidence="1">Uncharacterized protein</fullName>
    </submittedName>
</protein>
<evidence type="ECO:0000313" key="1">
    <source>
        <dbReference type="EMBL" id="GAA1225076.1"/>
    </source>
</evidence>
<dbReference type="EMBL" id="BAAALN010000001">
    <property type="protein sequence ID" value="GAA1225076.1"/>
    <property type="molecule type" value="Genomic_DNA"/>
</dbReference>
<comment type="caution">
    <text evidence="1">The sequence shown here is derived from an EMBL/GenBank/DDBJ whole genome shotgun (WGS) entry which is preliminary data.</text>
</comment>
<evidence type="ECO:0000313" key="2">
    <source>
        <dbReference type="Proteomes" id="UP001500653"/>
    </source>
</evidence>
<accession>A0ABN1VVS2</accession>
<sequence>MTDAEPQEPEAHNVADVNQGGMSFQESNIVGVVHQSNHYYVQEDAPPEQQLDQAIQILHTHGRAKSIEILDKVLASDDSARAHFYLALALLSGRTFRDLDEDDEQRLGAVGRGMDAHYDVRWIPALRLVCELIDRHREGRTGGDRIVNKVRQLAPDQQRLIDDHLAHVIDGDTRDHLWDARRKKAQNRRDENDREGRVWAYFCPRPAGARVRDPLPDATTPDELFRARAWLTVAAAAVGYLGWVAATTADFLATLSLLCAAGSTFVGARCGMDWHYRNRRIAHKDRQYEFDPHKRRSDTGFAGDVTHFFERYFRRYVPAGSDEQTWMRRSAGIRAHLRDELVEIYRERDTSCGMIRWLIRDLALDAQHRAESGQLHAYRDRYRTPTAVRRWCILGIGATFAGSATTAPQLFSASPLPTATATLVAVIAGTATVKRWAHIVAERRREIDDRAEYDEELAQRREWQRRWANKLENTSPDETEMQRWLDHDITLLVDDILKTYRLAWRDVFREATLLSPAPRSRRARAKSGPWRYTRYNIHTFLLTKDGVREITTELHFTPIRPGGQSRHNFRFDAVSSIYVERSADERHELHLSLLNGAPRKIPVAETVVDNLQEGEDPDRIATMNLEASGFLHTLRLLEGVAAEGKKWIQREPVRS</sequence>
<dbReference type="RefSeq" id="WP_253861746.1">
    <property type="nucleotide sequence ID" value="NZ_BAAALN010000001.1"/>
</dbReference>